<dbReference type="GO" id="GO:0016491">
    <property type="term" value="F:oxidoreductase activity"/>
    <property type="evidence" value="ECO:0007669"/>
    <property type="project" value="InterPro"/>
</dbReference>
<dbReference type="Gene3D" id="3.40.50.720">
    <property type="entry name" value="NAD(P)-binding Rossmann-like Domain"/>
    <property type="match status" value="1"/>
</dbReference>
<proteinExistence type="predicted"/>
<sequence>MILLSVSEPNATPTLISAPIPTPSDTQIQVRIAATALNFADLLLIQGRYQDTPDFPLVPGLEISGTVTAVGRKVTTHRIGDRIAAITGHGGLAEYAVLDARRAIPLPDAVDFHTSAAFQITYATAHLALVRRARLAAGEVVVILGAAGGAGLAAIEVAKAAGAKVIAVARGADRLKVATRAGADISIDSAATGFADLLHSHAPFDIVYDAVGGDAGTTAARRLRPEGRHLLIGFASGDHPTLKPNHLLVKNIDVIGFNISAYPGLNPTAMTDSLTTLLRWLEQDKIRPHIGHTFRLQDANQALDLLKSRKATGKIIVTP</sequence>
<protein>
    <submittedName>
        <fullName evidence="2">Phthiocerol synthesis polyketide synthase type I PpsC</fullName>
        <ecNumber evidence="2">2.3.1.41</ecNumber>
    </submittedName>
</protein>
<dbReference type="CDD" id="cd08241">
    <property type="entry name" value="QOR1"/>
    <property type="match status" value="1"/>
</dbReference>
<dbReference type="PANTHER" id="PTHR43677">
    <property type="entry name" value="SHORT-CHAIN DEHYDROGENASE/REDUCTASE"/>
    <property type="match status" value="1"/>
</dbReference>
<feature type="domain" description="Enoyl reductase (ER)" evidence="1">
    <location>
        <begin position="8"/>
        <end position="317"/>
    </location>
</feature>
<dbReference type="InterPro" id="IPR013154">
    <property type="entry name" value="ADH-like_N"/>
</dbReference>
<dbReference type="EMBL" id="FXXQ01000004">
    <property type="protein sequence ID" value="SMX23506.1"/>
    <property type="molecule type" value="Genomic_DNA"/>
</dbReference>
<dbReference type="PANTHER" id="PTHR43677:SF4">
    <property type="entry name" value="QUINONE OXIDOREDUCTASE-LIKE PROTEIN 2"/>
    <property type="match status" value="1"/>
</dbReference>
<dbReference type="InterPro" id="IPR036291">
    <property type="entry name" value="NAD(P)-bd_dom_sf"/>
</dbReference>
<gene>
    <name evidence="2" type="primary">ppsC</name>
    <name evidence="2" type="ORF">BOA8489_01615</name>
</gene>
<dbReference type="InterPro" id="IPR011032">
    <property type="entry name" value="GroES-like_sf"/>
</dbReference>
<dbReference type="SMART" id="SM00829">
    <property type="entry name" value="PKS_ER"/>
    <property type="match status" value="1"/>
</dbReference>
<dbReference type="SUPFAM" id="SSF50129">
    <property type="entry name" value="GroES-like"/>
    <property type="match status" value="1"/>
</dbReference>
<dbReference type="OrthoDB" id="4190732at2"/>
<keyword evidence="3" id="KW-1185">Reference proteome</keyword>
<evidence type="ECO:0000259" key="1">
    <source>
        <dbReference type="SMART" id="SM00829"/>
    </source>
</evidence>
<dbReference type="InterPro" id="IPR013149">
    <property type="entry name" value="ADH-like_C"/>
</dbReference>
<name>A0A238IYN1_9RHOB</name>
<dbReference type="Gene3D" id="3.90.180.10">
    <property type="entry name" value="Medium-chain alcohol dehydrogenases, catalytic domain"/>
    <property type="match status" value="1"/>
</dbReference>
<keyword evidence="2" id="KW-0012">Acyltransferase</keyword>
<dbReference type="Pfam" id="PF00107">
    <property type="entry name" value="ADH_zinc_N"/>
    <property type="match status" value="1"/>
</dbReference>
<dbReference type="Proteomes" id="UP000201838">
    <property type="component" value="Unassembled WGS sequence"/>
</dbReference>
<accession>A0A238IYN1</accession>
<dbReference type="EC" id="2.3.1.41" evidence="2"/>
<dbReference type="Pfam" id="PF08240">
    <property type="entry name" value="ADH_N"/>
    <property type="match status" value="1"/>
</dbReference>
<dbReference type="InterPro" id="IPR051397">
    <property type="entry name" value="Zn-ADH-like_protein"/>
</dbReference>
<dbReference type="GO" id="GO:0004315">
    <property type="term" value="F:3-oxoacyl-[acyl-carrier-protein] synthase activity"/>
    <property type="evidence" value="ECO:0007669"/>
    <property type="project" value="UniProtKB-EC"/>
</dbReference>
<keyword evidence="2" id="KW-0808">Transferase</keyword>
<dbReference type="RefSeq" id="WP_093973589.1">
    <property type="nucleotide sequence ID" value="NZ_FXXQ01000004.1"/>
</dbReference>
<evidence type="ECO:0000313" key="3">
    <source>
        <dbReference type="Proteomes" id="UP000201838"/>
    </source>
</evidence>
<dbReference type="AlphaFoldDB" id="A0A238IYN1"/>
<organism evidence="2 3">
    <name type="scientific">Boseongicola aestuarii</name>
    <dbReference type="NCBI Taxonomy" id="1470561"/>
    <lineage>
        <taxon>Bacteria</taxon>
        <taxon>Pseudomonadati</taxon>
        <taxon>Pseudomonadota</taxon>
        <taxon>Alphaproteobacteria</taxon>
        <taxon>Rhodobacterales</taxon>
        <taxon>Paracoccaceae</taxon>
        <taxon>Boseongicola</taxon>
    </lineage>
</organism>
<dbReference type="InterPro" id="IPR020843">
    <property type="entry name" value="ER"/>
</dbReference>
<dbReference type="SUPFAM" id="SSF51735">
    <property type="entry name" value="NAD(P)-binding Rossmann-fold domains"/>
    <property type="match status" value="1"/>
</dbReference>
<reference evidence="2 3" key="1">
    <citation type="submission" date="2017-05" db="EMBL/GenBank/DDBJ databases">
        <authorList>
            <person name="Song R."/>
            <person name="Chenine A.L."/>
            <person name="Ruprecht R.M."/>
        </authorList>
    </citation>
    <scope>NUCLEOTIDE SEQUENCE [LARGE SCALE GENOMIC DNA]</scope>
    <source>
        <strain evidence="2 3">CECT 8489</strain>
    </source>
</reference>
<evidence type="ECO:0000313" key="2">
    <source>
        <dbReference type="EMBL" id="SMX23506.1"/>
    </source>
</evidence>